<proteinExistence type="predicted"/>
<gene>
    <name evidence="1" type="ORF">NYZ99_19380</name>
</gene>
<evidence type="ECO:0008006" key="3">
    <source>
        <dbReference type="Google" id="ProtNLM"/>
    </source>
</evidence>
<dbReference type="RefSeq" id="WP_260572728.1">
    <property type="nucleotide sequence ID" value="NZ_CP104205.1"/>
</dbReference>
<evidence type="ECO:0000313" key="1">
    <source>
        <dbReference type="EMBL" id="UWX54874.1"/>
    </source>
</evidence>
<accession>A0ABY5Y7K3</accession>
<dbReference type="EMBL" id="CP104205">
    <property type="protein sequence ID" value="UWX54874.1"/>
    <property type="molecule type" value="Genomic_DNA"/>
</dbReference>
<reference evidence="1" key="1">
    <citation type="submission" date="2022-09" db="EMBL/GenBank/DDBJ databases">
        <title>Maribacter litopenaei sp. nov., isolated from the intestinal tract of the Pacific White Shrimp, Litopenaeus vannamei.</title>
        <authorList>
            <person name="Kim S.Y."/>
            <person name="Hwang C.Y."/>
        </authorList>
    </citation>
    <scope>NUCLEOTIDE SEQUENCE</scope>
    <source>
        <strain evidence="1">HL-LV01</strain>
    </source>
</reference>
<keyword evidence="2" id="KW-1185">Reference proteome</keyword>
<name>A0ABY5Y7K3_9FLAO</name>
<dbReference type="Proteomes" id="UP001059209">
    <property type="component" value="Chromosome"/>
</dbReference>
<protein>
    <recommendedName>
        <fullName evidence="3">Sulfatase-modifying factor enzyme 1</fullName>
    </recommendedName>
</protein>
<sequence>MGSDLVWKVRDPQFPQSKWWNTDAAFVGFRIVRPVNTPEIQEDNTFWIAID</sequence>
<evidence type="ECO:0000313" key="2">
    <source>
        <dbReference type="Proteomes" id="UP001059209"/>
    </source>
</evidence>
<organism evidence="1 2">
    <name type="scientific">Maribacter litopenaei</name>
    <dbReference type="NCBI Taxonomy" id="2976127"/>
    <lineage>
        <taxon>Bacteria</taxon>
        <taxon>Pseudomonadati</taxon>
        <taxon>Bacteroidota</taxon>
        <taxon>Flavobacteriia</taxon>
        <taxon>Flavobacteriales</taxon>
        <taxon>Flavobacteriaceae</taxon>
        <taxon>Maribacter</taxon>
    </lineage>
</organism>